<organism evidence="6 7">
    <name type="scientific">Rhodopseudomonas rhenobacensis</name>
    <dbReference type="NCBI Taxonomy" id="87461"/>
    <lineage>
        <taxon>Bacteria</taxon>
        <taxon>Pseudomonadati</taxon>
        <taxon>Pseudomonadota</taxon>
        <taxon>Alphaproteobacteria</taxon>
        <taxon>Hyphomicrobiales</taxon>
        <taxon>Nitrobacteraceae</taxon>
        <taxon>Rhodopseudomonas</taxon>
    </lineage>
</organism>
<dbReference type="GO" id="GO:0005576">
    <property type="term" value="C:extracellular region"/>
    <property type="evidence" value="ECO:0007669"/>
    <property type="project" value="UniProtKB-SubCell"/>
</dbReference>
<feature type="compositionally biased region" description="Polar residues" evidence="4">
    <location>
        <begin position="1397"/>
        <end position="1409"/>
    </location>
</feature>
<reference evidence="6 7" key="1">
    <citation type="submission" date="2020-08" db="EMBL/GenBank/DDBJ databases">
        <title>Genomic Encyclopedia of Type Strains, Phase IV (KMG-IV): sequencing the most valuable type-strain genomes for metagenomic binning, comparative biology and taxonomic classification.</title>
        <authorList>
            <person name="Goeker M."/>
        </authorList>
    </citation>
    <scope>NUCLEOTIDE SEQUENCE [LARGE SCALE GENOMIC DNA]</scope>
    <source>
        <strain evidence="6 7">DSM 12706</strain>
    </source>
</reference>
<keyword evidence="2" id="KW-0964">Secreted</keyword>
<dbReference type="InterPro" id="IPR021026">
    <property type="entry name" value="Filamn_hemagglutn_DUF3739"/>
</dbReference>
<dbReference type="InterPro" id="IPR012334">
    <property type="entry name" value="Pectin_lyas_fold"/>
</dbReference>
<accession>A0A7W7Z0S3</accession>
<dbReference type="Pfam" id="PF12545">
    <property type="entry name" value="DUF3739"/>
    <property type="match status" value="1"/>
</dbReference>
<sequence length="4144" mass="424227">MTVNVATSSAGSAYRNARRAALLVGVSTLALFMASPEAHARSLGGWTPAPSAAAAAAAQSDSQEAARAARNAQNALKRATQAMQATQQAARDAARAAPGNSGIPNGLGVGGLQVAPQNVPANLWRGANLPTQFTTGDRTKVEIQQTEQRAILTWDTFHVGGMTDVNFKQDASNWVALNRVLGTDGRPSQILGSIDAKGQVYIINQNGIIFGGSSQINVGALIASTAKISNDQFMKGIYSTLAGSTWTPSFTDAAELLGLREGAGKVEVKAGAVIATHAPASVTNGGGFVLLMGGEVVNAGSISTPLGQTQLAAGDDFILRRGVGTDANTFSTTRGNEIAPIMRAASHAGNATNNGLIFSQQGDITIAGQAIAQNGILISTTSVNNRGTIHLLNSATDTAGSVTLSAGSVSTIIPELDSTETALNSQRDALITASTTQNDARSGAAFGAFDNLSKLADRMDQSRIEIVTGGNAIFKSGSLTIAQGGQVAVSAGKRIFVEDGATLDVSGVRDVTLAMPANNLKVNIQGNELRDSPLNRDSNVLRNNDVWIDIRNLILVPKGAGGYDSDRYYTPGGLLEVGGYLTNTAHRIGEWSAVGGTITLSAPEVIAQRAATFDISGGSLNYAAGWIRSTNLIGSDGRRYSVENAPANLDFRNFTGGFTRTHNIQGKVDDRLTEIWTNPLGRGRESVRWEDGYTVGRDAGNLVLSTPTSIFEADIIADVVKGARQTSARAAGLSDGYKQVQNAVPLQGTLGLGRYDATSSQIAAYGSDVRFSNVAAISAGLSATDLLPSVRTNTAWFDAGHLSEQGLGGLTIATRGSIAVDATLTLANGGQVKLLAPTVDINAGIVARSGSVTVQTDILGMVAILPTMPGVTLRAGAIIDVRGLWTNGLADPNELSGLAYVDGGSVTFDSTRSVTLASGSTIDVSSGAAILSTGKMRGGKGGDVTLLADQGNVRSGGRLTLDGEIAGFGVTGGGKLRIESGRVIAIGSKAQQSDGDASLVLNLDASLFRSGFANYSVNGHKGLAVADDATIDVTMPVYRYIADALAVATGSDPSAGLELWTPPLYLEDSAKGRLTQRGGASLSLSAGVLSSDAAAVGLVVGKGAVLTVDPGQSIDISGVGQVTVNGTLNAWGGSIRIGGGGGISDSNSIWIGQTAVLDVAGRAFSAVDLQGRRYGTVLDGGNITIGGTINLSSGQPGGPLAFVVVRDGALLDASGAATTLDLLNGGSTEVASRGGAISFASSDGLDLRGTWRAKAGGAGAAGGTLTVSLGTPEYRDVNASGYRSRDLIVTQTAPGSALAADATPASANGSLVFGKAAIGVDQIEAGGFGNLNLLSYGIIAFDGDVSLAMSQSLQLFSTSLALAETSKADARVTLSAPYMHLSGVPDIRSDGSGHLPVSNTSNGSAPSARQSAARFSATAGLLDVQRSVGFGIRGAGTSFTVDRRGFADVTLQSSGDIRFLHSGSLNRTFLQTRGDLVLAAQQIYPATGASAEVRAGWLKGFDENRAYDPAYSLTIRGTGQAPVAQPFSAFGLLSLGAYTINQGGVVRAPLGTIGLGNESGANTINLLPGSITSTSSKGLIMPYGGTVDGIDWYYADKKIALEGAVSATRGVSLFGVKVDVQSGALIDLSGGGDLTGAGFVSGRGGSIDVLRNPLIKANPVYGFSASGNTVYAIVPNQASGYAPVGPDAGAGNPLVGQQITLDGSVPGLPAGSYTLMPSTYALLPGAFRVEIAATPDSRGLIGQAAMADGSYLAAARLGVANTNIRDSLARQVILTPAKVTRTYSLYNETNYAGFALADAARLGVPRAMLPLDGLNLHLNLVSGAGANAFRFHGAVDFSAGQGGYAGSASLLDNATGGEIEILAAGAAATEGFTGISVYADDLNALSARRLTIGAKPTITYGQTGNYVEFAGTDQSFSITLREGAVLRAAEVFLITGWKRTTGTGAITIEAGAGINTLGMGAVSFDSTDGFIYTPTSSGQGGSMLAVSNGRLDILPANSSLSSRQGAILIGACGASGNCTAPTTLYSEGTIGFATTNRFELGDNVRFGTRNLALGVGAVNVGTREALAAAAATNVLPSGLTLNQTVLDQLLKGDTSTGAPALESLILTARDAVNFFGTVKLDTYDASGKSRITNLVFGTPAIYGAGGSGDVATIRTENLVWSGTTGGPGAVITGGAGTGSGSLVIDAERITFGYGPKTQVSGVDDAGRLALGFASVNLNASDRITANHEGSLAVYQSQGAYVTGAGYSYSGGALNISTPLLTGEAGSVNRITAGGAISVTAPSGAMAGTVLGAEALGAELALDGASVSIATAVTLPSGRLTVSATGDIMLSDAARIDMAGREITFSDVKKYSWGGEVILESRNGDIRQAAGSTIDLSARNNHAGRLTASALGAGAGTVDLQGAILGATSGQYAAGGTIVPYRGGFIDVRAQRLGGSGTLSDQFAALNARLNAGEVFGGRSFQLKQGDLVIGDGLRAGDVNLSLDGGHLTVTGTIDASGAEVGSIRLAANGGLTLTGSAVLDAHGERLRVDSYGKIIDSPNRAIVQLSSGSGVLTLASGVRIDLRHGTKATVGTAPGQYDGVLRGTLELNAPRLGADDIAIDASGALTIQGARSIAVNAVRVYSGAEVPVGTETTASGRPYQFIDQDWLNHRHTESSDFINAALGNATLMNGKLAGLNNSAYRDAFHLRPLVEVRTEGDLVVKGDLDLSGHRYDGVNPHFPHTSVYGSGEVGVLNLRAGGNLDIYGSINDGFAPPPATPDDDGWILRPGLVSFGGDVIVPNGSVTLADGTTFTPGRTLNYDLPVKALTVPTGTRLPAAAVLNGAVLLPANTILAGDVRAADGSLLYAAGTRLAQAVTLPAGTRLGAGFVAPADLSLKAMVWPKGVALPYYVTLDGDLRLPMGGLIPSQTVVKLPNGALSVRLRPADANGRQGANWAVASMLPAGSQSWSMRLVAGADLGAADSRMLRPRDAAGNLTLADSHYSVFDYYQKTIIPGTPARPGGKWYWSDQGAADFGAAPGTPVEDDWGPDFLCADVPSYCIRYNYTVTALAVADLGLDTDWASWGLSAPLKAGDPVPAFFESTLLDSPGYLVSLGEPIPATPETVIVGDFLGYIPLNPIFSVVRTGTGDLDLVAGGNLAQRSPYGVYTAGTQSQGVGAAFDQPRAPIRDGKVLGKEGADYESLVSGDGRLSHAWYPTGGGNLLLRASGNLTGDLWKQSGYSEEMRIYQKPSADPVNWLWRQGHAPGSDAGAAWWINFGSYVRSDDARISSFEYDPLPYLVGFTGFGTLGGGDLRVDVGGNAGAIDKMSGRSQGLVLAVGSTGRVNAQGDLVLTGGGDLDVRIGGSLNPNLLATAIDGGNSGSAQFLDGVIANLRGNSSVSAASIGNIRLDYGVSATREVRPYDPFTVTQAVMFGGPTLLPGDATFALTTRADLVVGGVIDATRRETIDRDPNTPAPAWFSLWSDRTAIDLFAAGGNLTPGNAKMPLTRFGIDVSYPSILRAVAPSGSIFAAPYEAGTLLLAPSPHGELEWLAGQSIYGGVVSRSSADPAILTTPFRPATLASLDPQAFADEYNLFAFGPNTASGLYSLDPARFYALGGDIVGLMTGELQTGFFSAGGNGGKTLYSAGGAVWMKAGRDIVNSGHNLGESGVAATRSSDKGQTKSNLIVHSSETDVSIISAGRDIIYSSFSIAGPGTLEISAGRNIRMEDRASVTSLGAYSPGDSRPGASILVQAGVGASGPDYAKLAALYLDPANLAVTGVPLAEQNGKVARTYEKELAGWLKERHGFAGTVEQALAYFNALKPEQRGIFLRTVYFAELREGGREYNDPSSARFNSYLRGRAVIATLFPGNDYDGDIIMFGGAGVRTLFGGSIQMLTPGGSQVIGVEGQVPPASAGLVTQGSGDIQLYSKGSILLGLSRIMTTFGGDILAWSAEGDINAGRGAKTTIVYTPPKRVYDDYGNVTLSPQVPTSGAGIATLNPIPEVKAGDIDLIAPLGKVDAGEAGIRVSGDINIAAMQILNAANIQVQGRSTGIPTVQAPNISAGLAASNATAATQQTALPSQGSGNDRPSVIIVEVLGYGGGTGEEQPDSEQRRSRGRQSSNNYDSNNVVRLLGNGTFTAEDTKPLTTAERDTLANQIVNPGRGEAAP</sequence>
<evidence type="ECO:0000313" key="7">
    <source>
        <dbReference type="Proteomes" id="UP000542353"/>
    </source>
</evidence>
<proteinExistence type="predicted"/>
<name>A0A7W7Z0S3_9BRAD</name>
<evidence type="ECO:0000259" key="5">
    <source>
        <dbReference type="SMART" id="SM00912"/>
    </source>
</evidence>
<dbReference type="InterPro" id="IPR050909">
    <property type="entry name" value="Bact_Autotransporter_VF"/>
</dbReference>
<feature type="region of interest" description="Disordered" evidence="4">
    <location>
        <begin position="57"/>
        <end position="102"/>
    </location>
</feature>
<dbReference type="InterPro" id="IPR011050">
    <property type="entry name" value="Pectin_lyase_fold/virulence"/>
</dbReference>
<dbReference type="Pfam" id="PF05860">
    <property type="entry name" value="TPS"/>
    <property type="match status" value="1"/>
</dbReference>
<keyword evidence="7" id="KW-1185">Reference proteome</keyword>
<feature type="domain" description="Filamentous haemagglutinin FhaB/tRNA nuclease CdiA-like TPS" evidence="5">
    <location>
        <begin position="115"/>
        <end position="232"/>
    </location>
</feature>
<evidence type="ECO:0000256" key="2">
    <source>
        <dbReference type="ARBA" id="ARBA00022525"/>
    </source>
</evidence>
<dbReference type="NCBIfam" id="TIGR01901">
    <property type="entry name" value="adhes_NPXG"/>
    <property type="match status" value="1"/>
</dbReference>
<keyword evidence="3" id="KW-0732">Signal</keyword>
<dbReference type="PANTHER" id="PTHR12338">
    <property type="entry name" value="AUTOTRANSPORTER"/>
    <property type="match status" value="1"/>
</dbReference>
<dbReference type="SMART" id="SM00912">
    <property type="entry name" value="Haemagg_act"/>
    <property type="match status" value="1"/>
</dbReference>
<dbReference type="Gene3D" id="2.160.20.10">
    <property type="entry name" value="Single-stranded right-handed beta-helix, Pectin lyase-like"/>
    <property type="match status" value="2"/>
</dbReference>
<evidence type="ECO:0000256" key="1">
    <source>
        <dbReference type="ARBA" id="ARBA00004613"/>
    </source>
</evidence>
<comment type="caution">
    <text evidence="6">The sequence shown here is derived from an EMBL/GenBank/DDBJ whole genome shotgun (WGS) entry which is preliminary data.</text>
</comment>
<protein>
    <submittedName>
        <fullName evidence="6">Filamentous hemagglutinin family protein</fullName>
    </submittedName>
</protein>
<evidence type="ECO:0000313" key="6">
    <source>
        <dbReference type="EMBL" id="MBB5045894.1"/>
    </source>
</evidence>
<feature type="region of interest" description="Disordered" evidence="4">
    <location>
        <begin position="4075"/>
        <end position="4144"/>
    </location>
</feature>
<dbReference type="Proteomes" id="UP000542353">
    <property type="component" value="Unassembled WGS sequence"/>
</dbReference>
<dbReference type="SUPFAM" id="SSF51126">
    <property type="entry name" value="Pectin lyase-like"/>
    <property type="match status" value="1"/>
</dbReference>
<dbReference type="EMBL" id="JACHIH010000002">
    <property type="protein sequence ID" value="MBB5045894.1"/>
    <property type="molecule type" value="Genomic_DNA"/>
</dbReference>
<dbReference type="RefSeq" id="WP_184254186.1">
    <property type="nucleotide sequence ID" value="NZ_JACHIH010000002.1"/>
</dbReference>
<evidence type="ECO:0000256" key="4">
    <source>
        <dbReference type="SAM" id="MobiDB-lite"/>
    </source>
</evidence>
<gene>
    <name evidence="6" type="ORF">HNR60_000629</name>
</gene>
<comment type="subcellular location">
    <subcellularLocation>
        <location evidence="1">Secreted</location>
    </subcellularLocation>
</comment>
<dbReference type="PANTHER" id="PTHR12338:SF8">
    <property type="entry name" value="HEME_HEMOPEXIN-BINDING PROTEIN"/>
    <property type="match status" value="1"/>
</dbReference>
<dbReference type="InterPro" id="IPR008638">
    <property type="entry name" value="FhaB/CdiA-like_TPS"/>
</dbReference>
<feature type="region of interest" description="Disordered" evidence="4">
    <location>
        <begin position="1390"/>
        <end position="1409"/>
    </location>
</feature>
<feature type="compositionally biased region" description="Basic and acidic residues" evidence="4">
    <location>
        <begin position="4117"/>
        <end position="4129"/>
    </location>
</feature>
<evidence type="ECO:0000256" key="3">
    <source>
        <dbReference type="ARBA" id="ARBA00022729"/>
    </source>
</evidence>
<feature type="compositionally biased region" description="Low complexity" evidence="4">
    <location>
        <begin position="57"/>
        <end position="97"/>
    </location>
</feature>